<dbReference type="InterPro" id="IPR050428">
    <property type="entry name" value="TCS_sensor_his_kinase"/>
</dbReference>
<feature type="transmembrane region" description="Helical" evidence="7">
    <location>
        <begin position="166"/>
        <end position="186"/>
    </location>
</feature>
<evidence type="ECO:0000256" key="3">
    <source>
        <dbReference type="ARBA" id="ARBA00022553"/>
    </source>
</evidence>
<keyword evidence="7" id="KW-0812">Transmembrane</keyword>
<keyword evidence="7" id="KW-0472">Membrane</keyword>
<evidence type="ECO:0000259" key="8">
    <source>
        <dbReference type="SMART" id="SM00387"/>
    </source>
</evidence>
<dbReference type="Gene3D" id="3.30.565.10">
    <property type="entry name" value="Histidine kinase-like ATPase, C-terminal domain"/>
    <property type="match status" value="1"/>
</dbReference>
<evidence type="ECO:0000313" key="10">
    <source>
        <dbReference type="EMBL" id="MBB5143264.1"/>
    </source>
</evidence>
<dbReference type="CDD" id="cd00082">
    <property type="entry name" value="HisKA"/>
    <property type="match status" value="1"/>
</dbReference>
<keyword evidence="7" id="KW-1133">Transmembrane helix</keyword>
<evidence type="ECO:0000256" key="5">
    <source>
        <dbReference type="ARBA" id="ARBA00022777"/>
    </source>
</evidence>
<reference evidence="10 11" key="1">
    <citation type="submission" date="2020-08" db="EMBL/GenBank/DDBJ databases">
        <title>Genomic Encyclopedia of Type Strains, Phase IV (KMG-IV): sequencing the most valuable type-strain genomes for metagenomic binning, comparative biology and taxonomic classification.</title>
        <authorList>
            <person name="Goeker M."/>
        </authorList>
    </citation>
    <scope>NUCLEOTIDE SEQUENCE [LARGE SCALE GENOMIC DNA]</scope>
    <source>
        <strain evidence="10 11">DSM 11275</strain>
    </source>
</reference>
<dbReference type="SUPFAM" id="SSF47384">
    <property type="entry name" value="Homodimeric domain of signal transducing histidine kinase"/>
    <property type="match status" value="1"/>
</dbReference>
<proteinExistence type="predicted"/>
<feature type="compositionally biased region" description="Low complexity" evidence="6">
    <location>
        <begin position="7"/>
        <end position="26"/>
    </location>
</feature>
<dbReference type="PANTHER" id="PTHR45436:SF5">
    <property type="entry name" value="SENSOR HISTIDINE KINASE TRCS"/>
    <property type="match status" value="1"/>
</dbReference>
<evidence type="ECO:0000256" key="1">
    <source>
        <dbReference type="ARBA" id="ARBA00000085"/>
    </source>
</evidence>
<name>A0A7W8C2Z1_9BACT</name>
<feature type="region of interest" description="Disordered" evidence="6">
    <location>
        <begin position="214"/>
        <end position="236"/>
    </location>
</feature>
<evidence type="ECO:0000256" key="7">
    <source>
        <dbReference type="SAM" id="Phobius"/>
    </source>
</evidence>
<feature type="domain" description="Histidine kinase/HSP90-like ATPase" evidence="8">
    <location>
        <begin position="476"/>
        <end position="588"/>
    </location>
</feature>
<gene>
    <name evidence="10" type="ORF">HNQ38_001352</name>
</gene>
<dbReference type="SMART" id="SM00388">
    <property type="entry name" value="HisKA"/>
    <property type="match status" value="1"/>
</dbReference>
<dbReference type="InterPro" id="IPR036890">
    <property type="entry name" value="HATPase_C_sf"/>
</dbReference>
<evidence type="ECO:0000259" key="9">
    <source>
        <dbReference type="SMART" id="SM00388"/>
    </source>
</evidence>
<feature type="transmembrane region" description="Helical" evidence="7">
    <location>
        <begin position="37"/>
        <end position="60"/>
    </location>
</feature>
<dbReference type="Pfam" id="PF02518">
    <property type="entry name" value="HATPase_c"/>
    <property type="match status" value="1"/>
</dbReference>
<dbReference type="PANTHER" id="PTHR45436">
    <property type="entry name" value="SENSOR HISTIDINE KINASE YKOH"/>
    <property type="match status" value="1"/>
</dbReference>
<dbReference type="AlphaFoldDB" id="A0A7W8C2Z1"/>
<organism evidence="10 11">
    <name type="scientific">Desulfovibrio intestinalis</name>
    <dbReference type="NCBI Taxonomy" id="58621"/>
    <lineage>
        <taxon>Bacteria</taxon>
        <taxon>Pseudomonadati</taxon>
        <taxon>Thermodesulfobacteriota</taxon>
        <taxon>Desulfovibrionia</taxon>
        <taxon>Desulfovibrionales</taxon>
        <taxon>Desulfovibrionaceae</taxon>
        <taxon>Desulfovibrio</taxon>
    </lineage>
</organism>
<dbReference type="GO" id="GO:0000155">
    <property type="term" value="F:phosphorelay sensor kinase activity"/>
    <property type="evidence" value="ECO:0007669"/>
    <property type="project" value="InterPro"/>
</dbReference>
<dbReference type="InterPro" id="IPR036097">
    <property type="entry name" value="HisK_dim/P_sf"/>
</dbReference>
<sequence>MAPPSPSSSATSSKFSATAPCSATPPARSRTVFARRILVAFVFLALGMGTALGVVGHLSFDYLGTYLVGWHARPVMETLIEAEKRAWEAEDSGRDQLYYGEDLATAMHWTFLVGKQVPSQWRELPDGLHFVENDAEFVLVERRDGVEYMLRGGTGGFQALKDRLNGILLICALAGLAVAVLLAVVLSRRLTDPLRRLTLAVEGRPAAGMHRVGAATAATRPEESEKSEAQGASAAGQGIAAFSTPADIPMTDMDDEVGVLARAIAAREEALWRFVQRESHFTGDVSHELRTPLTVMQGGLEVLELRLETLPQGEELAPVVNRLLRTTSRMSDTVRTLLLLARRPDEILFQVLDCAVLLRDIISEMEREGLVRHAKIAGGSDTPDAPDIPDATGTPDTADAPLCLSEMTARILSNDASPAQENIESSAFAPAVEALREVTVEASGKTSPRPSTAPYAFTRPVVTLMTSMPVHAPARTQRELATIIFKNLLDNACKYTENDRAFVMLESGKLLVGNKGRAPRDIDIFARGVRRDNKTDFSAGRDGAGNGLGLSLAQRACERLGWQLELLPSAYTGAEETTVFRLIFPPAAQGEDV</sequence>
<dbReference type="InterPro" id="IPR003594">
    <property type="entry name" value="HATPase_dom"/>
</dbReference>
<dbReference type="Proteomes" id="UP000539075">
    <property type="component" value="Unassembled WGS sequence"/>
</dbReference>
<dbReference type="RefSeq" id="WP_183718625.1">
    <property type="nucleotide sequence ID" value="NZ_JACHGO010000003.1"/>
</dbReference>
<keyword evidence="5 10" id="KW-0418">Kinase</keyword>
<dbReference type="Gene3D" id="1.10.287.130">
    <property type="match status" value="1"/>
</dbReference>
<dbReference type="GO" id="GO:0005886">
    <property type="term" value="C:plasma membrane"/>
    <property type="evidence" value="ECO:0007669"/>
    <property type="project" value="TreeGrafter"/>
</dbReference>
<keyword evidence="3" id="KW-0597">Phosphoprotein</keyword>
<dbReference type="EC" id="2.7.13.3" evidence="2"/>
<keyword evidence="4" id="KW-0808">Transferase</keyword>
<keyword evidence="11" id="KW-1185">Reference proteome</keyword>
<comment type="catalytic activity">
    <reaction evidence="1">
        <text>ATP + protein L-histidine = ADP + protein N-phospho-L-histidine.</text>
        <dbReference type="EC" id="2.7.13.3"/>
    </reaction>
</comment>
<dbReference type="Pfam" id="PF00512">
    <property type="entry name" value="HisKA"/>
    <property type="match status" value="1"/>
</dbReference>
<dbReference type="SUPFAM" id="SSF55874">
    <property type="entry name" value="ATPase domain of HSP90 chaperone/DNA topoisomerase II/histidine kinase"/>
    <property type="match status" value="1"/>
</dbReference>
<feature type="region of interest" description="Disordered" evidence="6">
    <location>
        <begin position="1"/>
        <end position="26"/>
    </location>
</feature>
<protein>
    <recommendedName>
        <fullName evidence="2">histidine kinase</fullName>
        <ecNumber evidence="2">2.7.13.3</ecNumber>
    </recommendedName>
</protein>
<dbReference type="InterPro" id="IPR003661">
    <property type="entry name" value="HisK_dim/P_dom"/>
</dbReference>
<dbReference type="Gene3D" id="6.10.340.10">
    <property type="match status" value="1"/>
</dbReference>
<dbReference type="SMART" id="SM00387">
    <property type="entry name" value="HATPase_c"/>
    <property type="match status" value="1"/>
</dbReference>
<evidence type="ECO:0000256" key="2">
    <source>
        <dbReference type="ARBA" id="ARBA00012438"/>
    </source>
</evidence>
<evidence type="ECO:0000313" key="11">
    <source>
        <dbReference type="Proteomes" id="UP000539075"/>
    </source>
</evidence>
<evidence type="ECO:0000256" key="4">
    <source>
        <dbReference type="ARBA" id="ARBA00022679"/>
    </source>
</evidence>
<accession>A0A7W8C2Z1</accession>
<feature type="domain" description="Signal transduction histidine kinase dimerisation/phosphoacceptor" evidence="9">
    <location>
        <begin position="277"/>
        <end position="346"/>
    </location>
</feature>
<evidence type="ECO:0000256" key="6">
    <source>
        <dbReference type="SAM" id="MobiDB-lite"/>
    </source>
</evidence>
<comment type="caution">
    <text evidence="10">The sequence shown here is derived from an EMBL/GenBank/DDBJ whole genome shotgun (WGS) entry which is preliminary data.</text>
</comment>
<dbReference type="EMBL" id="JACHGO010000003">
    <property type="protein sequence ID" value="MBB5143264.1"/>
    <property type="molecule type" value="Genomic_DNA"/>
</dbReference>